<accession>A0A239ANX5</accession>
<evidence type="ECO:0000313" key="4">
    <source>
        <dbReference type="Proteomes" id="UP000198305"/>
    </source>
</evidence>
<proteinExistence type="predicted"/>
<gene>
    <name evidence="3" type="ORF">SAMN05192560_2049</name>
</gene>
<evidence type="ECO:0000313" key="3">
    <source>
        <dbReference type="EMBL" id="SNR97396.1"/>
    </source>
</evidence>
<dbReference type="EMBL" id="FZOA01000008">
    <property type="protein sequence ID" value="SNR97396.1"/>
    <property type="molecule type" value="Genomic_DNA"/>
</dbReference>
<dbReference type="OrthoDB" id="8532455at2"/>
<sequence length="318" mass="35563">MNMMTHPTLHFLLLLVIGLVSPSAWGANNVSPPEKNPPVDITVSNPAREVGYHVGEILSRTITLKVADQYRILPTSLPIPGNQKRYRNKEQGIELYASKISESHENGQNIYTLDLSYQVFTSSIVAKPAALPPEFIKFSGNGKLFQVRVPSWNFRISPLAVYGSVNISKDMSPLRGPLLISDQRPRIIMNTALAILGLSLLGLLYILGTHAWLPRMGGPFARNYRAIRKLTRDDTGLKTAISNLHEAFKKSCGRSVFSADEIMQVKPAFTPLADELSRFFLLSRCVFFDSSAQNIPADPHAWLKQFSRRCRDIERGMK</sequence>
<evidence type="ECO:0008006" key="5">
    <source>
        <dbReference type="Google" id="ProtNLM"/>
    </source>
</evidence>
<organism evidence="3 4">
    <name type="scientific">Methylobacillus rhizosphaerae</name>
    <dbReference type="NCBI Taxonomy" id="551994"/>
    <lineage>
        <taxon>Bacteria</taxon>
        <taxon>Pseudomonadati</taxon>
        <taxon>Pseudomonadota</taxon>
        <taxon>Betaproteobacteria</taxon>
        <taxon>Nitrosomonadales</taxon>
        <taxon>Methylophilaceae</taxon>
        <taxon>Methylobacillus</taxon>
    </lineage>
</organism>
<keyword evidence="4" id="KW-1185">Reference proteome</keyword>
<name>A0A239ANX5_9PROT</name>
<feature type="chain" id="PRO_5012398900" description="MxaA protein" evidence="2">
    <location>
        <begin position="27"/>
        <end position="318"/>
    </location>
</feature>
<keyword evidence="2" id="KW-0732">Signal</keyword>
<keyword evidence="1" id="KW-0472">Membrane</keyword>
<dbReference type="Proteomes" id="UP000198305">
    <property type="component" value="Unassembled WGS sequence"/>
</dbReference>
<protein>
    <recommendedName>
        <fullName evidence="5">MxaA protein</fullName>
    </recommendedName>
</protein>
<keyword evidence="1" id="KW-0812">Transmembrane</keyword>
<keyword evidence="1" id="KW-1133">Transmembrane helix</keyword>
<dbReference type="AlphaFoldDB" id="A0A239ANX5"/>
<feature type="transmembrane region" description="Helical" evidence="1">
    <location>
        <begin position="187"/>
        <end position="207"/>
    </location>
</feature>
<evidence type="ECO:0000256" key="2">
    <source>
        <dbReference type="SAM" id="SignalP"/>
    </source>
</evidence>
<reference evidence="4" key="1">
    <citation type="submission" date="2017-06" db="EMBL/GenBank/DDBJ databases">
        <authorList>
            <person name="Varghese N."/>
            <person name="Submissions S."/>
        </authorList>
    </citation>
    <scope>NUCLEOTIDE SEQUENCE [LARGE SCALE GENOMIC DNA]</scope>
    <source>
        <strain evidence="4">Ca-68</strain>
    </source>
</reference>
<feature type="signal peptide" evidence="2">
    <location>
        <begin position="1"/>
        <end position="26"/>
    </location>
</feature>
<evidence type="ECO:0000256" key="1">
    <source>
        <dbReference type="SAM" id="Phobius"/>
    </source>
</evidence>